<feature type="modified residue" description="4-aspartylphosphate" evidence="10">
    <location>
        <position position="59"/>
    </location>
</feature>
<dbReference type="InterPro" id="IPR009057">
    <property type="entry name" value="Homeodomain-like_sf"/>
</dbReference>
<feature type="domain" description="HTH araC/xylS-type" evidence="11">
    <location>
        <begin position="409"/>
        <end position="507"/>
    </location>
</feature>
<keyword evidence="4 10" id="KW-0597">Phosphoprotein</keyword>
<keyword evidence="3" id="KW-0963">Cytoplasm</keyword>
<gene>
    <name evidence="13" type="ORF">K340107D12_05260</name>
</gene>
<keyword evidence="5" id="KW-0902">Two-component regulatory system</keyword>
<evidence type="ECO:0000256" key="5">
    <source>
        <dbReference type="ARBA" id="ARBA00023012"/>
    </source>
</evidence>
<dbReference type="PROSITE" id="PS00041">
    <property type="entry name" value="HTH_ARAC_FAMILY_1"/>
    <property type="match status" value="1"/>
</dbReference>
<dbReference type="CDD" id="cd17536">
    <property type="entry name" value="REC_YesN-like"/>
    <property type="match status" value="1"/>
</dbReference>
<protein>
    <recommendedName>
        <fullName evidence="2">Stage 0 sporulation protein A homolog</fullName>
    </recommendedName>
</protein>
<evidence type="ECO:0000256" key="8">
    <source>
        <dbReference type="ARBA" id="ARBA00023163"/>
    </source>
</evidence>
<evidence type="ECO:0000256" key="3">
    <source>
        <dbReference type="ARBA" id="ARBA00022490"/>
    </source>
</evidence>
<evidence type="ECO:0000256" key="4">
    <source>
        <dbReference type="ARBA" id="ARBA00022553"/>
    </source>
</evidence>
<dbReference type="PROSITE" id="PS50110">
    <property type="entry name" value="RESPONSE_REGULATORY"/>
    <property type="match status" value="1"/>
</dbReference>
<dbReference type="PRINTS" id="PR00032">
    <property type="entry name" value="HTHARAC"/>
</dbReference>
<dbReference type="PANTHER" id="PTHR42713:SF3">
    <property type="entry name" value="TRANSCRIPTIONAL REGULATORY PROTEIN HPTR"/>
    <property type="match status" value="1"/>
</dbReference>
<organism evidence="13 14">
    <name type="scientific">Blautia parvula</name>
    <dbReference type="NCBI Taxonomy" id="2877527"/>
    <lineage>
        <taxon>Bacteria</taxon>
        <taxon>Bacillati</taxon>
        <taxon>Bacillota</taxon>
        <taxon>Clostridia</taxon>
        <taxon>Lachnospirales</taxon>
        <taxon>Lachnospiraceae</taxon>
        <taxon>Blautia</taxon>
    </lineage>
</organism>
<keyword evidence="8" id="KW-0804">Transcription</keyword>
<dbReference type="SUPFAM" id="SSF46689">
    <property type="entry name" value="Homeodomain-like"/>
    <property type="match status" value="2"/>
</dbReference>
<dbReference type="Gene3D" id="1.10.10.60">
    <property type="entry name" value="Homeodomain-like"/>
    <property type="match status" value="2"/>
</dbReference>
<evidence type="ECO:0000256" key="9">
    <source>
        <dbReference type="ARBA" id="ARBA00024867"/>
    </source>
</evidence>
<evidence type="ECO:0000259" key="11">
    <source>
        <dbReference type="PROSITE" id="PS01124"/>
    </source>
</evidence>
<comment type="subcellular location">
    <subcellularLocation>
        <location evidence="1">Cytoplasm</location>
    </subcellularLocation>
</comment>
<dbReference type="SMART" id="SM00342">
    <property type="entry name" value="HTH_ARAC"/>
    <property type="match status" value="1"/>
</dbReference>
<reference evidence="13 14" key="1">
    <citation type="submission" date="2024-04" db="EMBL/GenBank/DDBJ databases">
        <title>Defined microbial consortia suppress multidrug-resistant proinflammatory Enterobacteriaceae via ecological control.</title>
        <authorList>
            <person name="Furuichi M."/>
            <person name="Kawaguchi T."/>
            <person name="Pust M."/>
            <person name="Yasuma K."/>
            <person name="Plichta D."/>
            <person name="Hasegawa N."/>
            <person name="Ohya T."/>
            <person name="Bhattarai S."/>
            <person name="Sasajima S."/>
            <person name="Aoto Y."/>
            <person name="Tuganbaev T."/>
            <person name="Yaginuma M."/>
            <person name="Ueda M."/>
            <person name="Okahashi N."/>
            <person name="Amafuji K."/>
            <person name="Kiridooshi Y."/>
            <person name="Sugita K."/>
            <person name="Strazar M."/>
            <person name="Skelly A."/>
            <person name="Suda W."/>
            <person name="Hattori M."/>
            <person name="Nakamoto N."/>
            <person name="Caballero S."/>
            <person name="Norman J."/>
            <person name="Olle B."/>
            <person name="Tanoue T."/>
            <person name="Arita M."/>
            <person name="Bucci V."/>
            <person name="Atarashi K."/>
            <person name="Xavier R."/>
            <person name="Honda K."/>
        </authorList>
    </citation>
    <scope>NUCLEOTIDE SEQUENCE [LARGE SCALE GENOMIC DNA]</scope>
    <source>
        <strain evidence="14">k34-0107-D12</strain>
    </source>
</reference>
<accession>A0ABQ0BMF2</accession>
<evidence type="ECO:0000256" key="2">
    <source>
        <dbReference type="ARBA" id="ARBA00018672"/>
    </source>
</evidence>
<dbReference type="InterPro" id="IPR018062">
    <property type="entry name" value="HTH_AraC-typ_CS"/>
</dbReference>
<comment type="caution">
    <text evidence="13">The sequence shown here is derived from an EMBL/GenBank/DDBJ whole genome shotgun (WGS) entry which is preliminary data.</text>
</comment>
<keyword evidence="6" id="KW-0805">Transcription regulation</keyword>
<dbReference type="PANTHER" id="PTHR42713">
    <property type="entry name" value="HISTIDINE KINASE-RELATED"/>
    <property type="match status" value="1"/>
</dbReference>
<dbReference type="Pfam" id="PF12833">
    <property type="entry name" value="HTH_18"/>
    <property type="match status" value="1"/>
</dbReference>
<dbReference type="Gene3D" id="3.40.50.2300">
    <property type="match status" value="1"/>
</dbReference>
<sequence length="512" mass="59252">MEQHLTKILIIDDELLLRNGIKYLCNWEENGFTIAGEASNGLEALHMIEEIQPDIILTDIIMSVMDGIEFTKKLKEQYPWIHIIVLSSYDDFEYVKSLFKLGVDDYLLKPALDKDELLALMNRLRSASPGIRSHASAAQTLKELLHGGTLCCPDALQRFRDAHTDFLETEPYLLLTGKILSDISFYTLEKKIAPEIAGQFAPHSHAFCISDEGYLCILLQTVPENKDLVPALSTALVTMLERKTGKKMIFTLSEPYNDLSCTLTRYKDCIRLLEYSFYFPERELLYPEDIKASALPFPQQEYQKNLDPLYLPGVRHLLRQYVRRTVESPSTEVFVFKKQIESALYSLILALTMAGFDTSGINMEKVKYFKMIDKAPDYAVLDKILDDFFLLVNNLVQRETARRDLDLFYQIKSYIADNCNQDLKLSDIAQAFHLNYTYLSTLFYQKTNEHFSDYLNKVRIEKARHLLQTQKLSIAQVSEQAGFINQGYFSKIFKKYTEMSPREYQKIYQRGK</sequence>
<evidence type="ECO:0000313" key="14">
    <source>
        <dbReference type="Proteomes" id="UP001600941"/>
    </source>
</evidence>
<evidence type="ECO:0000259" key="12">
    <source>
        <dbReference type="PROSITE" id="PS50110"/>
    </source>
</evidence>
<dbReference type="InterPro" id="IPR011006">
    <property type="entry name" value="CheY-like_superfamily"/>
</dbReference>
<dbReference type="RefSeq" id="WP_256129564.1">
    <property type="nucleotide sequence ID" value="NZ_BAABZQ010000001.1"/>
</dbReference>
<dbReference type="InterPro" id="IPR001789">
    <property type="entry name" value="Sig_transdc_resp-reg_receiver"/>
</dbReference>
<dbReference type="InterPro" id="IPR018060">
    <property type="entry name" value="HTH_AraC"/>
</dbReference>
<evidence type="ECO:0000256" key="7">
    <source>
        <dbReference type="ARBA" id="ARBA00023125"/>
    </source>
</evidence>
<keyword evidence="7" id="KW-0238">DNA-binding</keyword>
<dbReference type="SUPFAM" id="SSF52172">
    <property type="entry name" value="CheY-like"/>
    <property type="match status" value="1"/>
</dbReference>
<evidence type="ECO:0000256" key="1">
    <source>
        <dbReference type="ARBA" id="ARBA00004496"/>
    </source>
</evidence>
<dbReference type="EMBL" id="BAABZQ010000001">
    <property type="protein sequence ID" value="GAA6497710.1"/>
    <property type="molecule type" value="Genomic_DNA"/>
</dbReference>
<name>A0ABQ0BMF2_9FIRM</name>
<evidence type="ECO:0000313" key="13">
    <source>
        <dbReference type="EMBL" id="GAA6497710.1"/>
    </source>
</evidence>
<dbReference type="Proteomes" id="UP001600941">
    <property type="component" value="Unassembled WGS sequence"/>
</dbReference>
<dbReference type="PROSITE" id="PS01124">
    <property type="entry name" value="HTH_ARAC_FAMILY_2"/>
    <property type="match status" value="1"/>
</dbReference>
<evidence type="ECO:0000256" key="10">
    <source>
        <dbReference type="PROSITE-ProRule" id="PRU00169"/>
    </source>
</evidence>
<dbReference type="InterPro" id="IPR051552">
    <property type="entry name" value="HptR"/>
</dbReference>
<feature type="domain" description="Response regulatory" evidence="12">
    <location>
        <begin position="7"/>
        <end position="124"/>
    </location>
</feature>
<dbReference type="SMART" id="SM00448">
    <property type="entry name" value="REC"/>
    <property type="match status" value="1"/>
</dbReference>
<keyword evidence="14" id="KW-1185">Reference proteome</keyword>
<dbReference type="InterPro" id="IPR020449">
    <property type="entry name" value="Tscrpt_reg_AraC-type_HTH"/>
</dbReference>
<dbReference type="Pfam" id="PF00072">
    <property type="entry name" value="Response_reg"/>
    <property type="match status" value="1"/>
</dbReference>
<proteinExistence type="predicted"/>
<evidence type="ECO:0000256" key="6">
    <source>
        <dbReference type="ARBA" id="ARBA00023015"/>
    </source>
</evidence>
<comment type="function">
    <text evidence="9">May play the central regulatory role in sporulation. It may be an element of the effector pathway responsible for the activation of sporulation genes in response to nutritional stress. Spo0A may act in concert with spo0H (a sigma factor) to control the expression of some genes that are critical to the sporulation process.</text>
</comment>